<evidence type="ECO:0000256" key="1">
    <source>
        <dbReference type="SAM" id="MobiDB-lite"/>
    </source>
</evidence>
<comment type="caution">
    <text evidence="2">The sequence shown here is derived from an EMBL/GenBank/DDBJ whole genome shotgun (WGS) entry which is preliminary data.</text>
</comment>
<feature type="compositionally biased region" description="Basic residues" evidence="1">
    <location>
        <begin position="207"/>
        <end position="218"/>
    </location>
</feature>
<gene>
    <name evidence="2" type="ORF">FB567DRAFT_618770</name>
</gene>
<sequence>MRRRKKIFYQQSTMRLLVCRDGRSHCANGRIARQHMPFEPAPCPLSRQAAGSTKKVRCPREFVVGPHRCEGFRDKWVQQSKTEKPGRLLPAVVACLPSCRPAAAYCASLFRAPLRADYWAWAATSDAPGSLGPDNKQQEEAGGSRGATSRARLSTPTLFHLHGTHGNHCPEDTMRQLGGCNEASMSVPQIHTSVHSRYPSDRAPRREQHRRTKGRRRAPTLNSCHAGSRRSPPERHRTGSN</sequence>
<organism evidence="2 3">
    <name type="scientific">Paraphoma chrysanthemicola</name>
    <dbReference type="NCBI Taxonomy" id="798071"/>
    <lineage>
        <taxon>Eukaryota</taxon>
        <taxon>Fungi</taxon>
        <taxon>Dikarya</taxon>
        <taxon>Ascomycota</taxon>
        <taxon>Pezizomycotina</taxon>
        <taxon>Dothideomycetes</taxon>
        <taxon>Pleosporomycetidae</taxon>
        <taxon>Pleosporales</taxon>
        <taxon>Pleosporineae</taxon>
        <taxon>Phaeosphaeriaceae</taxon>
        <taxon>Paraphoma</taxon>
    </lineage>
</organism>
<feature type="region of interest" description="Disordered" evidence="1">
    <location>
        <begin position="193"/>
        <end position="241"/>
    </location>
</feature>
<feature type="compositionally biased region" description="Basic and acidic residues" evidence="1">
    <location>
        <begin position="231"/>
        <end position="241"/>
    </location>
</feature>
<dbReference type="Proteomes" id="UP000813461">
    <property type="component" value="Unassembled WGS sequence"/>
</dbReference>
<dbReference type="EMBL" id="JAGMVJ010000006">
    <property type="protein sequence ID" value="KAH7089547.1"/>
    <property type="molecule type" value="Genomic_DNA"/>
</dbReference>
<evidence type="ECO:0000313" key="3">
    <source>
        <dbReference type="Proteomes" id="UP000813461"/>
    </source>
</evidence>
<reference evidence="2" key="1">
    <citation type="journal article" date="2021" name="Nat. Commun.">
        <title>Genetic determinants of endophytism in the Arabidopsis root mycobiome.</title>
        <authorList>
            <person name="Mesny F."/>
            <person name="Miyauchi S."/>
            <person name="Thiergart T."/>
            <person name="Pickel B."/>
            <person name="Atanasova L."/>
            <person name="Karlsson M."/>
            <person name="Huettel B."/>
            <person name="Barry K.W."/>
            <person name="Haridas S."/>
            <person name="Chen C."/>
            <person name="Bauer D."/>
            <person name="Andreopoulos W."/>
            <person name="Pangilinan J."/>
            <person name="LaButti K."/>
            <person name="Riley R."/>
            <person name="Lipzen A."/>
            <person name="Clum A."/>
            <person name="Drula E."/>
            <person name="Henrissat B."/>
            <person name="Kohler A."/>
            <person name="Grigoriev I.V."/>
            <person name="Martin F.M."/>
            <person name="Hacquard S."/>
        </authorList>
    </citation>
    <scope>NUCLEOTIDE SEQUENCE</scope>
    <source>
        <strain evidence="2">MPI-SDFR-AT-0120</strain>
    </source>
</reference>
<proteinExistence type="predicted"/>
<feature type="region of interest" description="Disordered" evidence="1">
    <location>
        <begin position="126"/>
        <end position="150"/>
    </location>
</feature>
<protein>
    <submittedName>
        <fullName evidence="2">Uncharacterized protein</fullName>
    </submittedName>
</protein>
<dbReference type="AlphaFoldDB" id="A0A8K0R9L7"/>
<evidence type="ECO:0000313" key="2">
    <source>
        <dbReference type="EMBL" id="KAH7089547.1"/>
    </source>
</evidence>
<keyword evidence="3" id="KW-1185">Reference proteome</keyword>
<accession>A0A8K0R9L7</accession>
<name>A0A8K0R9L7_9PLEO</name>